<dbReference type="Proteomes" id="UP000294335">
    <property type="component" value="Unassembled WGS sequence"/>
</dbReference>
<evidence type="ECO:0000256" key="1">
    <source>
        <dbReference type="SAM" id="MobiDB-lite"/>
    </source>
</evidence>
<gene>
    <name evidence="2" type="ORF">JV551A3_V1_280038</name>
</gene>
<dbReference type="AlphaFoldDB" id="A0AAQ1SRQ1"/>
<keyword evidence="3" id="KW-1185">Reference proteome</keyword>
<proteinExistence type="predicted"/>
<feature type="region of interest" description="Disordered" evidence="1">
    <location>
        <begin position="97"/>
        <end position="116"/>
    </location>
</feature>
<protein>
    <submittedName>
        <fullName evidence="2">Uncharacterized protein</fullName>
    </submittedName>
</protein>
<comment type="caution">
    <text evidence="2">The sequence shown here is derived from an EMBL/GenBank/DDBJ whole genome shotgun (WGS) entry which is preliminary data.</text>
</comment>
<name>A0AAQ1SRQ1_9PSED</name>
<reference evidence="2 3" key="1">
    <citation type="submission" date="2018-02" db="EMBL/GenBank/DDBJ databases">
        <authorList>
            <person name="Dubost A."/>
        </authorList>
    </citation>
    <scope>NUCLEOTIDE SEQUENCE [LARGE SCALE GENOMIC DNA]</scope>
    <source>
        <strain evidence="3">JV551A3</strain>
    </source>
</reference>
<feature type="compositionally biased region" description="Basic residues" evidence="1">
    <location>
        <begin position="103"/>
        <end position="114"/>
    </location>
</feature>
<organism evidence="2 3">
    <name type="scientific">Pseudomonas inefficax</name>
    <dbReference type="NCBI Taxonomy" id="2078786"/>
    <lineage>
        <taxon>Bacteria</taxon>
        <taxon>Pseudomonadati</taxon>
        <taxon>Pseudomonadota</taxon>
        <taxon>Gammaproteobacteria</taxon>
        <taxon>Pseudomonadales</taxon>
        <taxon>Pseudomonadaceae</taxon>
        <taxon>Pseudomonas</taxon>
    </lineage>
</organism>
<accession>A0AAQ1SRQ1</accession>
<sequence length="283" mass="31021">MHLWERVYPRTAQSAARLCRNPEQYIRGMKLNPHRTACCHTLPSQPIRLGKRTQRLPITQRQPDLSRPINLCQHLFHRRQQAIATRFGLVLVGQQPHPPRLEQRHHHRPQRQLKPRSAVVGDQRLDLQPTAQRQADTIMPALTAQAADLALQLIACAGTQHQPAEQVEVAGLLGRFENLRLKGLQPLIQAQHPLAFRRQAGTTATTPPGTALHQGLAGQVVEFVDGVPGGLVADARSLGGAGDRTLFGYVLQQRDALGAAGDVLGEVGGQGHGYWVIVSGSEV</sequence>
<evidence type="ECO:0000313" key="2">
    <source>
        <dbReference type="EMBL" id="SPO58833.1"/>
    </source>
</evidence>
<evidence type="ECO:0000313" key="3">
    <source>
        <dbReference type="Proteomes" id="UP000294335"/>
    </source>
</evidence>
<dbReference type="EMBL" id="OPYN01000028">
    <property type="protein sequence ID" value="SPO58833.1"/>
    <property type="molecule type" value="Genomic_DNA"/>
</dbReference>